<name>A0ABW4THU4_9ACTN</name>
<evidence type="ECO:0000313" key="1">
    <source>
        <dbReference type="EMBL" id="MFD1945204.1"/>
    </source>
</evidence>
<protein>
    <submittedName>
        <fullName evidence="1">Uncharacterized protein</fullName>
    </submittedName>
</protein>
<reference evidence="2" key="1">
    <citation type="journal article" date="2019" name="Int. J. Syst. Evol. Microbiol.">
        <title>The Global Catalogue of Microorganisms (GCM) 10K type strain sequencing project: providing services to taxonomists for standard genome sequencing and annotation.</title>
        <authorList>
            <consortium name="The Broad Institute Genomics Platform"/>
            <consortium name="The Broad Institute Genome Sequencing Center for Infectious Disease"/>
            <person name="Wu L."/>
            <person name="Ma J."/>
        </authorList>
    </citation>
    <scope>NUCLEOTIDE SEQUENCE [LARGE SCALE GENOMIC DNA]</scope>
    <source>
        <strain evidence="2">CGMCC 1.12477</strain>
    </source>
</reference>
<sequence>MCVLHSRRCRWAGGDLNESTRECREATPTDREKGVGIFALPAPPFALDDAVVRLIAEVDGNDPDDEVEAYHRELTQQVEHDLAEWRRRDRQTWEEWLVEEHQMVVLTAEQMQQLVARLAGEVEERSTDE</sequence>
<dbReference type="EMBL" id="JBHUGD010000001">
    <property type="protein sequence ID" value="MFD1945204.1"/>
    <property type="molecule type" value="Genomic_DNA"/>
</dbReference>
<proteinExistence type="predicted"/>
<dbReference type="RefSeq" id="WP_343915903.1">
    <property type="nucleotide sequence ID" value="NZ_BAAAJT010000002.1"/>
</dbReference>
<dbReference type="Proteomes" id="UP001597351">
    <property type="component" value="Unassembled WGS sequence"/>
</dbReference>
<gene>
    <name evidence="1" type="ORF">ACFSDE_00225</name>
</gene>
<evidence type="ECO:0000313" key="2">
    <source>
        <dbReference type="Proteomes" id="UP001597351"/>
    </source>
</evidence>
<accession>A0ABW4THU4</accession>
<organism evidence="1 2">
    <name type="scientific">Nocardioides aestuarii</name>
    <dbReference type="NCBI Taxonomy" id="252231"/>
    <lineage>
        <taxon>Bacteria</taxon>
        <taxon>Bacillati</taxon>
        <taxon>Actinomycetota</taxon>
        <taxon>Actinomycetes</taxon>
        <taxon>Propionibacteriales</taxon>
        <taxon>Nocardioidaceae</taxon>
        <taxon>Nocardioides</taxon>
    </lineage>
</organism>
<comment type="caution">
    <text evidence="1">The sequence shown here is derived from an EMBL/GenBank/DDBJ whole genome shotgun (WGS) entry which is preliminary data.</text>
</comment>
<keyword evidence="2" id="KW-1185">Reference proteome</keyword>